<protein>
    <submittedName>
        <fullName evidence="2">Uncharacterized protein</fullName>
    </submittedName>
</protein>
<organism evidence="2">
    <name type="scientific">marine sediment metagenome</name>
    <dbReference type="NCBI Taxonomy" id="412755"/>
    <lineage>
        <taxon>unclassified sequences</taxon>
        <taxon>metagenomes</taxon>
        <taxon>ecological metagenomes</taxon>
    </lineage>
</organism>
<keyword evidence="1" id="KW-0472">Membrane</keyword>
<accession>X1HMU6</accession>
<comment type="caution">
    <text evidence="2">The sequence shown here is derived from an EMBL/GenBank/DDBJ whole genome shotgun (WGS) entry which is preliminary data.</text>
</comment>
<sequence>MDTIAVFLGFIIGGLICSIIILMIKPRETGDPISHVKESVKILERNHWGLLVRPVDGKNIFGLITDRWKKEHNISGRMRDRGHIVSLTGDEEWEEWLDYYNPLTGNLDELVVADGTALMTMAMTRNLDDNIRDIKW</sequence>
<feature type="transmembrane region" description="Helical" evidence="1">
    <location>
        <begin position="6"/>
        <end position="24"/>
    </location>
</feature>
<dbReference type="AlphaFoldDB" id="X1HMU6"/>
<gene>
    <name evidence="2" type="ORF">S03H2_40657</name>
</gene>
<dbReference type="EMBL" id="BARU01025221">
    <property type="protein sequence ID" value="GAH58375.1"/>
    <property type="molecule type" value="Genomic_DNA"/>
</dbReference>
<feature type="non-terminal residue" evidence="2">
    <location>
        <position position="136"/>
    </location>
</feature>
<keyword evidence="1" id="KW-1133">Transmembrane helix</keyword>
<proteinExistence type="predicted"/>
<evidence type="ECO:0000313" key="2">
    <source>
        <dbReference type="EMBL" id="GAH58375.1"/>
    </source>
</evidence>
<name>X1HMU6_9ZZZZ</name>
<keyword evidence="1" id="KW-0812">Transmembrane</keyword>
<reference evidence="2" key="1">
    <citation type="journal article" date="2014" name="Front. Microbiol.">
        <title>High frequency of phylogenetically diverse reductive dehalogenase-homologous genes in deep subseafloor sedimentary metagenomes.</title>
        <authorList>
            <person name="Kawai M."/>
            <person name="Futagami T."/>
            <person name="Toyoda A."/>
            <person name="Takaki Y."/>
            <person name="Nishi S."/>
            <person name="Hori S."/>
            <person name="Arai W."/>
            <person name="Tsubouchi T."/>
            <person name="Morono Y."/>
            <person name="Uchiyama I."/>
            <person name="Ito T."/>
            <person name="Fujiyama A."/>
            <person name="Inagaki F."/>
            <person name="Takami H."/>
        </authorList>
    </citation>
    <scope>NUCLEOTIDE SEQUENCE</scope>
    <source>
        <strain evidence="2">Expedition CK06-06</strain>
    </source>
</reference>
<evidence type="ECO:0000256" key="1">
    <source>
        <dbReference type="SAM" id="Phobius"/>
    </source>
</evidence>